<evidence type="ECO:0000313" key="2">
    <source>
        <dbReference type="Proteomes" id="UP000005667"/>
    </source>
</evidence>
<dbReference type="EMBL" id="FQ311868">
    <property type="protein sequence ID" value="CBS85567.1"/>
    <property type="molecule type" value="Genomic_DNA"/>
</dbReference>
<sequence>MKHPVERRRIGRSGPALHGLESVWCLLKHQTDSKLMVFRVIHASSDSA</sequence>
<name>G7Z7X4_AZOL4</name>
<dbReference type="KEGG" id="ali:AZOLI_0151"/>
<proteinExistence type="predicted"/>
<organism evidence="1 2">
    <name type="scientific">Azospirillum lipoferum (strain 4B)</name>
    <dbReference type="NCBI Taxonomy" id="862719"/>
    <lineage>
        <taxon>Bacteria</taxon>
        <taxon>Pseudomonadati</taxon>
        <taxon>Pseudomonadota</taxon>
        <taxon>Alphaproteobacteria</taxon>
        <taxon>Rhodospirillales</taxon>
        <taxon>Azospirillaceae</taxon>
        <taxon>Azospirillum</taxon>
    </lineage>
</organism>
<gene>
    <name evidence="1" type="ordered locus">AZOLI_0151</name>
</gene>
<protein>
    <submittedName>
        <fullName evidence="1">Uncharacterized protein</fullName>
    </submittedName>
</protein>
<accession>G7Z7X4</accession>
<dbReference type="HOGENOM" id="CLU_3148977_0_0_5"/>
<dbReference type="AlphaFoldDB" id="G7Z7X4"/>
<reference evidence="2" key="1">
    <citation type="journal article" date="2011" name="PLoS Genet.">
        <title>Azospirillum genomes reveal transition of bacteria from aquatic to terrestrial environments.</title>
        <authorList>
            <person name="Wisniewski-Dye F."/>
            <person name="Borziak K."/>
            <person name="Khalsa-Moyers G."/>
            <person name="Alexandre G."/>
            <person name="Sukharnikov L.O."/>
            <person name="Wuichet K."/>
            <person name="Hurst G.B."/>
            <person name="McDonald W.H."/>
            <person name="Robertson J.S."/>
            <person name="Barbe V."/>
            <person name="Calteau A."/>
            <person name="Rouy Z."/>
            <person name="Mangenot S."/>
            <person name="Prigent-Combaret C."/>
            <person name="Normand P."/>
            <person name="Boyer M."/>
            <person name="Siguier P."/>
            <person name="Dessaux Y."/>
            <person name="Elmerich C."/>
            <person name="Condemine G."/>
            <person name="Krishnen G."/>
            <person name="Kennedy I."/>
            <person name="Paterson A.H."/>
            <person name="Gonzalez V."/>
            <person name="Mavingui P."/>
            <person name="Zhulin I.B."/>
        </authorList>
    </citation>
    <scope>NUCLEOTIDE SEQUENCE [LARGE SCALE GENOMIC DNA]</scope>
    <source>
        <strain evidence="2">4B</strain>
    </source>
</reference>
<evidence type="ECO:0000313" key="1">
    <source>
        <dbReference type="EMBL" id="CBS85567.1"/>
    </source>
</evidence>
<keyword evidence="2" id="KW-1185">Reference proteome</keyword>
<dbReference type="Proteomes" id="UP000005667">
    <property type="component" value="Chromosome"/>
</dbReference>